<proteinExistence type="predicted"/>
<dbReference type="HOGENOM" id="CLU_2961750_0_0_1"/>
<name>A0A0C9YX04_9AGAM</name>
<protein>
    <submittedName>
        <fullName evidence="1">Uncharacterized protein</fullName>
    </submittedName>
</protein>
<sequence length="59" mass="6561">MSRGPRQSGVVKLAQSHTGTLQGFAPCRLRLSADEYFNFKTEHICSKKKGKESSGFDRS</sequence>
<accession>A0A0C9YX04</accession>
<keyword evidence="2" id="KW-1185">Reference proteome</keyword>
<gene>
    <name evidence="1" type="ORF">PISMIDRAFT_672381</name>
</gene>
<evidence type="ECO:0000313" key="1">
    <source>
        <dbReference type="EMBL" id="KIK29630.1"/>
    </source>
</evidence>
<dbReference type="EMBL" id="KN833689">
    <property type="protein sequence ID" value="KIK29630.1"/>
    <property type="molecule type" value="Genomic_DNA"/>
</dbReference>
<organism evidence="1 2">
    <name type="scientific">Pisolithus microcarpus 441</name>
    <dbReference type="NCBI Taxonomy" id="765257"/>
    <lineage>
        <taxon>Eukaryota</taxon>
        <taxon>Fungi</taxon>
        <taxon>Dikarya</taxon>
        <taxon>Basidiomycota</taxon>
        <taxon>Agaricomycotina</taxon>
        <taxon>Agaricomycetes</taxon>
        <taxon>Agaricomycetidae</taxon>
        <taxon>Boletales</taxon>
        <taxon>Sclerodermatineae</taxon>
        <taxon>Pisolithaceae</taxon>
        <taxon>Pisolithus</taxon>
    </lineage>
</organism>
<evidence type="ECO:0000313" key="2">
    <source>
        <dbReference type="Proteomes" id="UP000054018"/>
    </source>
</evidence>
<reference evidence="2" key="2">
    <citation type="submission" date="2015-01" db="EMBL/GenBank/DDBJ databases">
        <title>Evolutionary Origins and Diversification of the Mycorrhizal Mutualists.</title>
        <authorList>
            <consortium name="DOE Joint Genome Institute"/>
            <consortium name="Mycorrhizal Genomics Consortium"/>
            <person name="Kohler A."/>
            <person name="Kuo A."/>
            <person name="Nagy L.G."/>
            <person name="Floudas D."/>
            <person name="Copeland A."/>
            <person name="Barry K.W."/>
            <person name="Cichocki N."/>
            <person name="Veneault-Fourrey C."/>
            <person name="LaButti K."/>
            <person name="Lindquist E.A."/>
            <person name="Lipzen A."/>
            <person name="Lundell T."/>
            <person name="Morin E."/>
            <person name="Murat C."/>
            <person name="Riley R."/>
            <person name="Ohm R."/>
            <person name="Sun H."/>
            <person name="Tunlid A."/>
            <person name="Henrissat B."/>
            <person name="Grigoriev I.V."/>
            <person name="Hibbett D.S."/>
            <person name="Martin F."/>
        </authorList>
    </citation>
    <scope>NUCLEOTIDE SEQUENCE [LARGE SCALE GENOMIC DNA]</scope>
    <source>
        <strain evidence="2">441</strain>
    </source>
</reference>
<reference evidence="1 2" key="1">
    <citation type="submission" date="2014-04" db="EMBL/GenBank/DDBJ databases">
        <authorList>
            <consortium name="DOE Joint Genome Institute"/>
            <person name="Kuo A."/>
            <person name="Kohler A."/>
            <person name="Costa M.D."/>
            <person name="Nagy L.G."/>
            <person name="Floudas D."/>
            <person name="Copeland A."/>
            <person name="Barry K.W."/>
            <person name="Cichocki N."/>
            <person name="Veneault-Fourrey C."/>
            <person name="LaButti K."/>
            <person name="Lindquist E.A."/>
            <person name="Lipzen A."/>
            <person name="Lundell T."/>
            <person name="Morin E."/>
            <person name="Murat C."/>
            <person name="Sun H."/>
            <person name="Tunlid A."/>
            <person name="Henrissat B."/>
            <person name="Grigoriev I.V."/>
            <person name="Hibbett D.S."/>
            <person name="Martin F."/>
            <person name="Nordberg H.P."/>
            <person name="Cantor M.N."/>
            <person name="Hua S.X."/>
        </authorList>
    </citation>
    <scope>NUCLEOTIDE SEQUENCE [LARGE SCALE GENOMIC DNA]</scope>
    <source>
        <strain evidence="1 2">441</strain>
    </source>
</reference>
<dbReference type="AlphaFoldDB" id="A0A0C9YX04"/>
<dbReference type="Proteomes" id="UP000054018">
    <property type="component" value="Unassembled WGS sequence"/>
</dbReference>